<protein>
    <submittedName>
        <fullName evidence="1">Putative nuclease harbi1</fullName>
    </submittedName>
</protein>
<reference evidence="1" key="1">
    <citation type="journal article" date="2018" name="PLoS Negl. Trop. Dis.">
        <title>Sialome diversity of ticks revealed by RNAseq of single tick salivary glands.</title>
        <authorList>
            <person name="Perner J."/>
            <person name="Kropackova S."/>
            <person name="Kopacek P."/>
            <person name="Ribeiro J.M."/>
        </authorList>
    </citation>
    <scope>NUCLEOTIDE SEQUENCE</scope>
    <source>
        <strain evidence="1">Siblings of single egg batch collected in Ceske Budejovice</strain>
        <tissue evidence="1">Salivary glands</tissue>
    </source>
</reference>
<organism evidence="1">
    <name type="scientific">Ixodes ricinus</name>
    <name type="common">Common tick</name>
    <name type="synonym">Acarus ricinus</name>
    <dbReference type="NCBI Taxonomy" id="34613"/>
    <lineage>
        <taxon>Eukaryota</taxon>
        <taxon>Metazoa</taxon>
        <taxon>Ecdysozoa</taxon>
        <taxon>Arthropoda</taxon>
        <taxon>Chelicerata</taxon>
        <taxon>Arachnida</taxon>
        <taxon>Acari</taxon>
        <taxon>Parasitiformes</taxon>
        <taxon>Ixodida</taxon>
        <taxon>Ixodoidea</taxon>
        <taxon>Ixodidae</taxon>
        <taxon>Ixodinae</taxon>
        <taxon>Ixodes</taxon>
    </lineage>
</organism>
<name>A0A147BEY4_IXORI</name>
<dbReference type="AlphaFoldDB" id="A0A147BEY4"/>
<sequence>SGDGQRSLSYAFRVARFTMSQVIAETSWAIWDNLRDGYVKCSRTPEEWTNVAREFLQCWNVPHCIDKWSFRTSLHGVHASNTSVVGTRASCSIGVDYGGATGLVPPL</sequence>
<evidence type="ECO:0000313" key="1">
    <source>
        <dbReference type="EMBL" id="JAR89339.1"/>
    </source>
</evidence>
<feature type="non-terminal residue" evidence="1">
    <location>
        <position position="1"/>
    </location>
</feature>
<accession>A0A147BEY4</accession>
<proteinExistence type="predicted"/>
<dbReference type="EMBL" id="GEGO01006065">
    <property type="protein sequence ID" value="JAR89339.1"/>
    <property type="molecule type" value="Transcribed_RNA"/>
</dbReference>
<feature type="non-terminal residue" evidence="1">
    <location>
        <position position="107"/>
    </location>
</feature>